<evidence type="ECO:0000256" key="1">
    <source>
        <dbReference type="SAM" id="MobiDB-lite"/>
    </source>
</evidence>
<sequence length="146" mass="16361">MFVPCGTQESAPLGQTIRQIICGPSRTHRRLLPNPGVQSWILESQLRDSAVGAEEDSTLVKDSCQRGHAGSISPAPKETEGLTGYQSITRPLRGPKHHADITTPWKHKEPDERRQGRQRPQRELTISADLLARMVRQKREVRGILN</sequence>
<feature type="region of interest" description="Disordered" evidence="1">
    <location>
        <begin position="51"/>
        <end position="125"/>
    </location>
</feature>
<organism evidence="2 3">
    <name type="scientific">Fusarium zealandicum</name>
    <dbReference type="NCBI Taxonomy" id="1053134"/>
    <lineage>
        <taxon>Eukaryota</taxon>
        <taxon>Fungi</taxon>
        <taxon>Dikarya</taxon>
        <taxon>Ascomycota</taxon>
        <taxon>Pezizomycotina</taxon>
        <taxon>Sordariomycetes</taxon>
        <taxon>Hypocreomycetidae</taxon>
        <taxon>Hypocreales</taxon>
        <taxon>Nectriaceae</taxon>
        <taxon>Fusarium</taxon>
        <taxon>Fusarium staphyleae species complex</taxon>
    </lineage>
</organism>
<evidence type="ECO:0000313" key="3">
    <source>
        <dbReference type="Proteomes" id="UP000635477"/>
    </source>
</evidence>
<proteinExistence type="predicted"/>
<gene>
    <name evidence="2" type="ORF">FZEAL_1419</name>
</gene>
<evidence type="ECO:0000313" key="2">
    <source>
        <dbReference type="EMBL" id="KAF4983090.1"/>
    </source>
</evidence>
<feature type="compositionally biased region" description="Basic and acidic residues" evidence="1">
    <location>
        <begin position="106"/>
        <end position="115"/>
    </location>
</feature>
<protein>
    <submittedName>
        <fullName evidence="2">Uncharacterized protein</fullName>
    </submittedName>
</protein>
<reference evidence="2" key="2">
    <citation type="submission" date="2020-05" db="EMBL/GenBank/DDBJ databases">
        <authorList>
            <person name="Kim H.-S."/>
            <person name="Proctor R.H."/>
            <person name="Brown D.W."/>
        </authorList>
    </citation>
    <scope>NUCLEOTIDE SEQUENCE</scope>
    <source>
        <strain evidence="2">NRRL 22465</strain>
    </source>
</reference>
<dbReference type="Proteomes" id="UP000635477">
    <property type="component" value="Unassembled WGS sequence"/>
</dbReference>
<keyword evidence="3" id="KW-1185">Reference proteome</keyword>
<name>A0A8H4UST7_9HYPO</name>
<dbReference type="AlphaFoldDB" id="A0A8H4UST7"/>
<dbReference type="EMBL" id="JABEYC010000082">
    <property type="protein sequence ID" value="KAF4983090.1"/>
    <property type="molecule type" value="Genomic_DNA"/>
</dbReference>
<accession>A0A8H4UST7</accession>
<reference evidence="2" key="1">
    <citation type="journal article" date="2020" name="BMC Genomics">
        <title>Correction to: Identification and distribution of gene clusters required for synthesis of sphingolipid metabolism inhibitors in diverse species of the filamentous fungus Fusarium.</title>
        <authorList>
            <person name="Kim H.S."/>
            <person name="Lohmar J.M."/>
            <person name="Busman M."/>
            <person name="Brown D.W."/>
            <person name="Naumann T.A."/>
            <person name="Divon H.H."/>
            <person name="Lysoe E."/>
            <person name="Uhlig S."/>
            <person name="Proctor R.H."/>
        </authorList>
    </citation>
    <scope>NUCLEOTIDE SEQUENCE</scope>
    <source>
        <strain evidence="2">NRRL 22465</strain>
    </source>
</reference>
<comment type="caution">
    <text evidence="2">The sequence shown here is derived from an EMBL/GenBank/DDBJ whole genome shotgun (WGS) entry which is preliminary data.</text>
</comment>